<organism evidence="1 2">
    <name type="scientific">Characodon lateralis</name>
    <dbReference type="NCBI Taxonomy" id="208331"/>
    <lineage>
        <taxon>Eukaryota</taxon>
        <taxon>Metazoa</taxon>
        <taxon>Chordata</taxon>
        <taxon>Craniata</taxon>
        <taxon>Vertebrata</taxon>
        <taxon>Euteleostomi</taxon>
        <taxon>Actinopterygii</taxon>
        <taxon>Neopterygii</taxon>
        <taxon>Teleostei</taxon>
        <taxon>Neoteleostei</taxon>
        <taxon>Acanthomorphata</taxon>
        <taxon>Ovalentaria</taxon>
        <taxon>Atherinomorphae</taxon>
        <taxon>Cyprinodontiformes</taxon>
        <taxon>Goodeidae</taxon>
        <taxon>Characodon</taxon>
    </lineage>
</organism>
<dbReference type="EMBL" id="JAHUTJ010016448">
    <property type="protein sequence ID" value="MED6269620.1"/>
    <property type="molecule type" value="Genomic_DNA"/>
</dbReference>
<reference evidence="1 2" key="1">
    <citation type="submission" date="2021-06" db="EMBL/GenBank/DDBJ databases">
        <authorList>
            <person name="Palmer J.M."/>
        </authorList>
    </citation>
    <scope>NUCLEOTIDE SEQUENCE [LARGE SCALE GENOMIC DNA]</scope>
    <source>
        <strain evidence="1 2">CL_MEX2019</strain>
        <tissue evidence="1">Muscle</tissue>
    </source>
</reference>
<name>A0ABU7D6E3_9TELE</name>
<protein>
    <submittedName>
        <fullName evidence="1">Uncharacterized protein</fullName>
    </submittedName>
</protein>
<dbReference type="Proteomes" id="UP001352852">
    <property type="component" value="Unassembled WGS sequence"/>
</dbReference>
<gene>
    <name evidence="1" type="ORF">CHARACLAT_001460</name>
</gene>
<proteinExistence type="predicted"/>
<comment type="caution">
    <text evidence="1">The sequence shown here is derived from an EMBL/GenBank/DDBJ whole genome shotgun (WGS) entry which is preliminary data.</text>
</comment>
<evidence type="ECO:0000313" key="2">
    <source>
        <dbReference type="Proteomes" id="UP001352852"/>
    </source>
</evidence>
<keyword evidence="2" id="KW-1185">Reference proteome</keyword>
<evidence type="ECO:0000313" key="1">
    <source>
        <dbReference type="EMBL" id="MED6269620.1"/>
    </source>
</evidence>
<accession>A0ABU7D6E3</accession>
<sequence length="150" mass="17016">MEIRLTHLLLKGHNTSLINSVNAQKHWCQKYAERQLIHSVKPESLQAMVSHHHQTNTRDTRRQATDVTVVTETARPSCDWPRRRPCLRCSGSFVSPCCHLCATESNSHTNSTDQPDRHGGELPVGWLFVLLIQQNKLNVYTGNNGRAVCH</sequence>